<dbReference type="PANTHER" id="PTHR31410:SF1">
    <property type="entry name" value="POST-GPI ATTACHMENT TO PROTEINS FACTOR 4"/>
    <property type="match status" value="1"/>
</dbReference>
<proteinExistence type="predicted"/>
<dbReference type="STRING" id="461836.A0A0L0D6H5"/>
<organism evidence="2 3">
    <name type="scientific">Thecamonas trahens ATCC 50062</name>
    <dbReference type="NCBI Taxonomy" id="461836"/>
    <lineage>
        <taxon>Eukaryota</taxon>
        <taxon>Apusozoa</taxon>
        <taxon>Apusomonadida</taxon>
        <taxon>Apusomonadidae</taxon>
        <taxon>Thecamonas</taxon>
    </lineage>
</organism>
<dbReference type="EMBL" id="GL349448">
    <property type="protein sequence ID" value="KNC47671.1"/>
    <property type="molecule type" value="Genomic_DNA"/>
</dbReference>
<dbReference type="PANTHER" id="PTHR31410">
    <property type="entry name" value="TRANSMEMBRANE PROTEIN 246"/>
    <property type="match status" value="1"/>
</dbReference>
<gene>
    <name evidence="2" type="ORF">AMSG_03902</name>
</gene>
<dbReference type="CDD" id="cd21105">
    <property type="entry name" value="PGAP4-like"/>
    <property type="match status" value="1"/>
</dbReference>
<reference evidence="2 3" key="1">
    <citation type="submission" date="2010-05" db="EMBL/GenBank/DDBJ databases">
        <title>The Genome Sequence of Thecamonas trahens ATCC 50062.</title>
        <authorList>
            <consortium name="The Broad Institute Genome Sequencing Platform"/>
            <person name="Russ C."/>
            <person name="Cuomo C."/>
            <person name="Shea T."/>
            <person name="Young S.K."/>
            <person name="Zeng Q."/>
            <person name="Koehrsen M."/>
            <person name="Haas B."/>
            <person name="Borodovsky M."/>
            <person name="Guigo R."/>
            <person name="Alvarado L."/>
            <person name="Berlin A."/>
            <person name="Bochicchio J."/>
            <person name="Borenstein D."/>
            <person name="Chapman S."/>
            <person name="Chen Z."/>
            <person name="Freedman E."/>
            <person name="Gellesch M."/>
            <person name="Goldberg J."/>
            <person name="Griggs A."/>
            <person name="Gujja S."/>
            <person name="Heilman E."/>
            <person name="Heiman D."/>
            <person name="Hepburn T."/>
            <person name="Howarth C."/>
            <person name="Jen D."/>
            <person name="Larson L."/>
            <person name="Mehta T."/>
            <person name="Park D."/>
            <person name="Pearson M."/>
            <person name="Roberts A."/>
            <person name="Saif S."/>
            <person name="Shenoy N."/>
            <person name="Sisk P."/>
            <person name="Stolte C."/>
            <person name="Sykes S."/>
            <person name="Thomson T."/>
            <person name="Walk T."/>
            <person name="White J."/>
            <person name="Yandava C."/>
            <person name="Burger G."/>
            <person name="Gray M.W."/>
            <person name="Holland P.W.H."/>
            <person name="King N."/>
            <person name="Lang F.B.F."/>
            <person name="Roger A.J."/>
            <person name="Ruiz-Trillo I."/>
            <person name="Lander E."/>
            <person name="Nusbaum C."/>
        </authorList>
    </citation>
    <scope>NUCLEOTIDE SEQUENCE [LARGE SCALE GENOMIC DNA]</scope>
    <source>
        <strain evidence="2 3">ATCC 50062</strain>
    </source>
</reference>
<dbReference type="GO" id="GO:0000139">
    <property type="term" value="C:Golgi membrane"/>
    <property type="evidence" value="ECO:0007669"/>
    <property type="project" value="InterPro"/>
</dbReference>
<dbReference type="RefSeq" id="XP_013759155.1">
    <property type="nucleotide sequence ID" value="XM_013903701.1"/>
</dbReference>
<feature type="transmembrane region" description="Helical" evidence="1">
    <location>
        <begin position="37"/>
        <end position="58"/>
    </location>
</feature>
<keyword evidence="3" id="KW-1185">Reference proteome</keyword>
<evidence type="ECO:0000256" key="1">
    <source>
        <dbReference type="SAM" id="Phobius"/>
    </source>
</evidence>
<accession>A0A0L0D6H5</accession>
<keyword evidence="1" id="KW-0812">Transmembrane</keyword>
<protein>
    <submittedName>
        <fullName evidence="2">Uncharacterized protein</fullName>
    </submittedName>
</protein>
<feature type="transmembrane region" description="Helical" evidence="1">
    <location>
        <begin position="292"/>
        <end position="311"/>
    </location>
</feature>
<evidence type="ECO:0000313" key="3">
    <source>
        <dbReference type="Proteomes" id="UP000054408"/>
    </source>
</evidence>
<dbReference type="GO" id="GO:0016757">
    <property type="term" value="F:glycosyltransferase activity"/>
    <property type="evidence" value="ECO:0007669"/>
    <property type="project" value="InterPro"/>
</dbReference>
<keyword evidence="1" id="KW-0472">Membrane</keyword>
<dbReference type="AlphaFoldDB" id="A0A0L0D6H5"/>
<sequence>MVIMVWLLFLVVVLVLVLVLVLVVLVLVVLVLVALALVVFVLELGLVFAAIAFSAMYLSQCRNPYSWYWTGRGLRPLPSSVELDDKVAKLASFKERSKAQEDGKGKAQLCVSFIASHRRHNQGYLIHSLNSLVRNAADGVLDKTDVFYNVLDAELCKDNQHADIVAERSPVMVFRPPVYDELEWESESIESGSPKPAGLNFDLKKAQANVAHLRKDQCRSAFRLQTLDYAYSLYANSHWCKYTLAIEDDAFAAPRWDVKALAVAYELEGRDPQWLSAKLYYPSNWGAEDAPFILAVASQIGVAYALAARFWLARTRRVTFRLWSLPFLFLFLWGGAVGFGVIRLSSKQAIFPLPQGTYPIRNGMVTTAYLFNNANAESVIKYWRVTAHDGEAKDTAYNSYLHTPLADPYNTYMHVPHLFQHVGFHSATQHAISEAEYRTRKMSNVFDGEFVL</sequence>
<dbReference type="InterPro" id="IPR029675">
    <property type="entry name" value="PGAP4"/>
</dbReference>
<keyword evidence="1" id="KW-1133">Transmembrane helix</keyword>
<feature type="transmembrane region" description="Helical" evidence="1">
    <location>
        <begin position="7"/>
        <end position="31"/>
    </location>
</feature>
<dbReference type="Proteomes" id="UP000054408">
    <property type="component" value="Unassembled WGS sequence"/>
</dbReference>
<evidence type="ECO:0000313" key="2">
    <source>
        <dbReference type="EMBL" id="KNC47671.1"/>
    </source>
</evidence>
<dbReference type="GeneID" id="25563472"/>
<feature type="transmembrane region" description="Helical" evidence="1">
    <location>
        <begin position="323"/>
        <end position="342"/>
    </location>
</feature>
<name>A0A0L0D6H5_THETB</name>
<dbReference type="GO" id="GO:0006506">
    <property type="term" value="P:GPI anchor biosynthetic process"/>
    <property type="evidence" value="ECO:0007669"/>
    <property type="project" value="InterPro"/>
</dbReference>